<evidence type="ECO:0000313" key="3">
    <source>
        <dbReference type="EMBL" id="ETV64280.1"/>
    </source>
</evidence>
<feature type="region of interest" description="Disordered" evidence="1">
    <location>
        <begin position="432"/>
        <end position="453"/>
    </location>
</feature>
<dbReference type="GO" id="GO:0003824">
    <property type="term" value="F:catalytic activity"/>
    <property type="evidence" value="ECO:0007669"/>
    <property type="project" value="InterPro"/>
</dbReference>
<reference evidence="3" key="1">
    <citation type="submission" date="2013-12" db="EMBL/GenBank/DDBJ databases">
        <title>The Genome Sequence of Aphanomyces astaci APO3.</title>
        <authorList>
            <consortium name="The Broad Institute Genomics Platform"/>
            <person name="Russ C."/>
            <person name="Tyler B."/>
            <person name="van West P."/>
            <person name="Dieguez-Uribeondo J."/>
            <person name="Young S.K."/>
            <person name="Zeng Q."/>
            <person name="Gargeya S."/>
            <person name="Fitzgerald M."/>
            <person name="Abouelleil A."/>
            <person name="Alvarado L."/>
            <person name="Chapman S.B."/>
            <person name="Gainer-Dewar J."/>
            <person name="Goldberg J."/>
            <person name="Griggs A."/>
            <person name="Gujja S."/>
            <person name="Hansen M."/>
            <person name="Howarth C."/>
            <person name="Imamovic A."/>
            <person name="Ireland A."/>
            <person name="Larimer J."/>
            <person name="McCowan C."/>
            <person name="Murphy C."/>
            <person name="Pearson M."/>
            <person name="Poon T.W."/>
            <person name="Priest M."/>
            <person name="Roberts A."/>
            <person name="Saif S."/>
            <person name="Shea T."/>
            <person name="Sykes S."/>
            <person name="Wortman J."/>
            <person name="Nusbaum C."/>
            <person name="Birren B."/>
        </authorList>
    </citation>
    <scope>NUCLEOTIDE SEQUENCE [LARGE SCALE GENOMIC DNA]</scope>
    <source>
        <strain evidence="3">APO3</strain>
    </source>
</reference>
<evidence type="ECO:0000259" key="2">
    <source>
        <dbReference type="PROSITE" id="PS50878"/>
    </source>
</evidence>
<dbReference type="InterPro" id="IPR036691">
    <property type="entry name" value="Endo/exonu/phosph_ase_sf"/>
</dbReference>
<feature type="domain" description="Reverse transcriptase" evidence="2">
    <location>
        <begin position="502"/>
        <end position="762"/>
    </location>
</feature>
<protein>
    <recommendedName>
        <fullName evidence="2">Reverse transcriptase domain-containing protein</fullName>
    </recommendedName>
</protein>
<gene>
    <name evidence="3" type="ORF">H257_18809</name>
</gene>
<dbReference type="InterPro" id="IPR005135">
    <property type="entry name" value="Endo/exonuclease/phosphatase"/>
</dbReference>
<dbReference type="InterPro" id="IPR000477">
    <property type="entry name" value="RT_dom"/>
</dbReference>
<feature type="compositionally biased region" description="Basic and acidic residues" evidence="1">
    <location>
        <begin position="1386"/>
        <end position="1396"/>
    </location>
</feature>
<sequence>MGDYLLTRSNLAIPIQQAIMVLATSTRWMSSHFPATPPNSAEWQLRGISINANGINHLHRSLFSTLASKFSLIALQETKFTSHANLLKANHHWHTTDAYGTAFWSHTHSPTYDGHNGVGLLLTNACPIDDPVDITSDHVVQDSPLQNRYLVVQGTLEDVCIYIHVLYAPAQPQDRPAFYQALPRAFPDNAKHIVCGDFNTVLGPLDTDATASTSDPGRAPLMDWQIALQLVDPWRIQHPTAMEYTSPQSNRRIDMALVSSHIFVNNVRRIKHAHGMKWHNSDHVPVIFDISTRTWSPRNISKPWRCPTWLLALPQVKEYLCGSLATLMDTLSGHSIPNYNPGCLLDENKRSDSIYLREAYATHHNTTQRRLHDLLLDARLKEADSRRRPSPEALKAYKSAQTLYEKYYASVKESQKQSRFDQIYTAMNEARRNSYGPPRNPATKHDSQSSVLAKTTRRLTTTQRRSMEAPLTANEFYFAITKSARNKAPGPDGLPIEYYLTDPHNWARVFEFQRRAHLSLLYKAGERLEPGNHRPLTLLNSDAKLGPKIMSYRLGKTLPTILHEDQNGFVPGRPIQQALFEFTSIQQYCKLNDVTSAGAVLLDFAKAFDSVLWEVLDEVLRHFNFGPTFRAWIKTFYNNTLIYILINGKPLDPFELGAGVRQGDPLSPGLFVLFIEPMLNYIRFHLPGITIDRTKHATIAFADDCTGILADLNDTPRFLDLVEDFCKATGMRLNRRKTQVLPFIPWRDQALPSRLASLGINITPNSGHCKLLGVFFGPNVSHDRRLDHLLPLVHQRCLLWRHRARTIHGRVVLLRTMILPLIWYTTTVTCTPLDSLNRFSPLLLDFLNKKTTVELPDRAAKGILAKEWYTVPRTKGGLGLPTLSATTRSLQLNLFFGGIRQIRQHPGKTPKWLNPAITLFSQALVGHGCGMDILYLHLRQPARFGMGYYGRILGPYLHQVLCTWNQATTVPSVATMNMLDLFHIPFWITPSCTTTQQPLRTLTKTAGLFKALQSPLAHLWDFVQGGYNLPTAFTDALFWLAPSRTALMAGTAIARHLEPLTARILDIPSGPTPVESITAFKIRKQLHQVQPPSIQLTRLGVHRQANWPQVWQRELSLDRHLLPIFGDIKFRLQHNALGFLYKFAWRHGYTNCVHGCDTPETAIHLFWDCPHAERIWKRYLTPLEFIFGRLGWQDILFTDSIHLKEEFKTQPQDGFFVLLHFVRAICFRQLWLQRNLLLYNEAFSDTLALDAEIQAYMWLHIQAHFKRIDGQDKRKYKRFYDILRRGGDLRLRHPPTKQLPTGQAAPPKGPVCLLKTPKEVVKRGSHNHTQPSAGRKQHRTHAQLPPKEAIQTSAQQPPTTVIRHEGDDIAANTSDINRPTSMEADQQSKWHFRAEDPPNSPPSTVVIVDGGLLGGSCHLFRIRLYPGLPNRFLSPSVLRYSPTTDRHVQTDQAQGQTEPLGLIPPMDLAAINAKRDAWFATHDPPFISRPSDAELDIAIDALMAANLTGDPSDLRSRALLRCPTKSAENHTMWIPAMKLSLTLPLASILQSLGSSSMPAIWTNNSDQLRNFTVVRGQGIRFDCIDASTCAKLSNLQLTICDEVHKVSSFSRHGTKYFVEISRLDPDVSDEMIFDHFFAMGCQPLDVRPAVNVGSMTSRNRVVHFNYAKIPPMLLDTAGKSVREVWFGQEELPAILNHRDRKYNKHLPPSIAARQTKPTAPATAKPNRKTNPSVPDGPMECLPFSVGMQDLAPSFTAGANSSPLVCTRPQPSDPPHEWYTKIKAQCIPGFVAPAPADSHIYIEPKTAFEDPVNGVQSWSISLFNRFEALTSGEEGAIPQDIDIRILPVMEDSPRPLSACLPMPEWYSTLQSCLSHSYKV</sequence>
<dbReference type="PANTHER" id="PTHR19446">
    <property type="entry name" value="REVERSE TRANSCRIPTASES"/>
    <property type="match status" value="1"/>
</dbReference>
<dbReference type="OrthoDB" id="164026at2759"/>
<dbReference type="SUPFAM" id="SSF56672">
    <property type="entry name" value="DNA/RNA polymerases"/>
    <property type="match status" value="1"/>
</dbReference>
<organism evidence="3">
    <name type="scientific">Aphanomyces astaci</name>
    <name type="common">Crayfish plague agent</name>
    <dbReference type="NCBI Taxonomy" id="112090"/>
    <lineage>
        <taxon>Eukaryota</taxon>
        <taxon>Sar</taxon>
        <taxon>Stramenopiles</taxon>
        <taxon>Oomycota</taxon>
        <taxon>Saprolegniomycetes</taxon>
        <taxon>Saprolegniales</taxon>
        <taxon>Verrucalvaceae</taxon>
        <taxon>Aphanomyces</taxon>
    </lineage>
</organism>
<dbReference type="PROSITE" id="PS50878">
    <property type="entry name" value="RT_POL"/>
    <property type="match status" value="1"/>
</dbReference>
<dbReference type="EMBL" id="KI913339">
    <property type="protein sequence ID" value="ETV64280.1"/>
    <property type="molecule type" value="Genomic_DNA"/>
</dbReference>
<feature type="region of interest" description="Disordered" evidence="1">
    <location>
        <begin position="1708"/>
        <end position="1735"/>
    </location>
</feature>
<dbReference type="VEuPathDB" id="FungiDB:H257_18809"/>
<dbReference type="Pfam" id="PF00078">
    <property type="entry name" value="RVT_1"/>
    <property type="match status" value="1"/>
</dbReference>
<dbReference type="Gene3D" id="3.60.10.10">
    <property type="entry name" value="Endonuclease/exonuclease/phosphatase"/>
    <property type="match status" value="1"/>
</dbReference>
<dbReference type="STRING" id="112090.W4F9V7"/>
<dbReference type="Pfam" id="PF03372">
    <property type="entry name" value="Exo_endo_phos"/>
    <property type="match status" value="1"/>
</dbReference>
<dbReference type="InterPro" id="IPR043502">
    <property type="entry name" value="DNA/RNA_pol_sf"/>
</dbReference>
<name>W4F9V7_APHAT</name>
<accession>W4F9V7</accession>
<proteinExistence type="predicted"/>
<dbReference type="SUPFAM" id="SSF56219">
    <property type="entry name" value="DNase I-like"/>
    <property type="match status" value="1"/>
</dbReference>
<dbReference type="CDD" id="cd01650">
    <property type="entry name" value="RT_nLTR_like"/>
    <property type="match status" value="1"/>
</dbReference>
<feature type="region of interest" description="Disordered" evidence="1">
    <location>
        <begin position="1371"/>
        <end position="1401"/>
    </location>
</feature>
<feature type="region of interest" description="Disordered" evidence="1">
    <location>
        <begin position="1291"/>
        <end position="1310"/>
    </location>
</feature>
<dbReference type="GeneID" id="20820805"/>
<evidence type="ECO:0000256" key="1">
    <source>
        <dbReference type="SAM" id="MobiDB-lite"/>
    </source>
</evidence>
<feature type="region of interest" description="Disordered" evidence="1">
    <location>
        <begin position="1321"/>
        <end position="1358"/>
    </location>
</feature>
<feature type="compositionally biased region" description="Polar residues" evidence="1">
    <location>
        <begin position="1371"/>
        <end position="1385"/>
    </location>
</feature>
<dbReference type="RefSeq" id="XP_009846237.1">
    <property type="nucleotide sequence ID" value="XM_009847935.1"/>
</dbReference>